<organism evidence="1 2">
    <name type="scientific">Archangium violaceum Cb vi76</name>
    <dbReference type="NCBI Taxonomy" id="1406225"/>
    <lineage>
        <taxon>Bacteria</taxon>
        <taxon>Pseudomonadati</taxon>
        <taxon>Myxococcota</taxon>
        <taxon>Myxococcia</taxon>
        <taxon>Myxococcales</taxon>
        <taxon>Cystobacterineae</taxon>
        <taxon>Archangiaceae</taxon>
        <taxon>Archangium</taxon>
    </lineage>
</organism>
<reference evidence="1 2" key="1">
    <citation type="submission" date="2014-07" db="EMBL/GenBank/DDBJ databases">
        <title>Draft Genome Sequence of Gephyronic Acid Producer, Cystobacter violaceus Strain Cb vi76.</title>
        <authorList>
            <person name="Stevens D.C."/>
            <person name="Young J."/>
            <person name="Carmichael R."/>
            <person name="Tan J."/>
            <person name="Taylor R.E."/>
        </authorList>
    </citation>
    <scope>NUCLEOTIDE SEQUENCE [LARGE SCALE GENOMIC DNA]</scope>
    <source>
        <strain evidence="1 2">Cb vi76</strain>
    </source>
</reference>
<dbReference type="SUPFAM" id="SSF50494">
    <property type="entry name" value="Trypsin-like serine proteases"/>
    <property type="match status" value="1"/>
</dbReference>
<gene>
    <name evidence="1" type="ORF">Q664_06640</name>
</gene>
<comment type="caution">
    <text evidence="1">The sequence shown here is derived from an EMBL/GenBank/DDBJ whole genome shotgun (WGS) entry which is preliminary data.</text>
</comment>
<dbReference type="AlphaFoldDB" id="A0A084SZF8"/>
<dbReference type="Pfam" id="PF13365">
    <property type="entry name" value="Trypsin_2"/>
    <property type="match status" value="1"/>
</dbReference>
<evidence type="ECO:0000313" key="2">
    <source>
        <dbReference type="Proteomes" id="UP000028547"/>
    </source>
</evidence>
<name>A0A084SZF8_9BACT</name>
<proteinExistence type="predicted"/>
<dbReference type="Proteomes" id="UP000028547">
    <property type="component" value="Unassembled WGS sequence"/>
</dbReference>
<protein>
    <recommendedName>
        <fullName evidence="3">Serine protease</fullName>
    </recommendedName>
</protein>
<evidence type="ECO:0000313" key="1">
    <source>
        <dbReference type="EMBL" id="KFA93843.1"/>
    </source>
</evidence>
<evidence type="ECO:0008006" key="3">
    <source>
        <dbReference type="Google" id="ProtNLM"/>
    </source>
</evidence>
<dbReference type="InterPro" id="IPR009003">
    <property type="entry name" value="Peptidase_S1_PA"/>
</dbReference>
<accession>A0A084SZF8</accession>
<dbReference type="EMBL" id="JPMI01000036">
    <property type="protein sequence ID" value="KFA93843.1"/>
    <property type="molecule type" value="Genomic_DNA"/>
</dbReference>
<sequence>MIGGWSAAQLGFFFQNQPLEGAFSPVVAIEASAWNRSQVASGLLVHPRLVLTVAHAVLFRAGARLFAAAQVKVELGNVRAWADAVVIPSRFLAHAGFLATADLAVLRMPMEVSGPLDPPLLADSARDGEAMLWGWTLVRPRTQVSIPVTVTLGEDGCLRYPAANLPAFSGGPLLRSTGPGQPDELIGLHRAFHADTQQGEAIPFSSDDVLEAMHSLGFDV</sequence>
<dbReference type="RefSeq" id="WP_043391004.1">
    <property type="nucleotide sequence ID" value="NZ_JPMI01000036.1"/>
</dbReference>